<keyword evidence="2" id="KW-1185">Reference proteome</keyword>
<organism evidence="1 2">
    <name type="scientific">Priestia veravalensis</name>
    <dbReference type="NCBI Taxonomy" id="1414648"/>
    <lineage>
        <taxon>Bacteria</taxon>
        <taxon>Bacillati</taxon>
        <taxon>Bacillota</taxon>
        <taxon>Bacilli</taxon>
        <taxon>Bacillales</taxon>
        <taxon>Bacillaceae</taxon>
        <taxon>Priestia</taxon>
    </lineage>
</organism>
<proteinExistence type="predicted"/>
<evidence type="ECO:0000313" key="2">
    <source>
        <dbReference type="Proteomes" id="UP000053681"/>
    </source>
</evidence>
<dbReference type="RefSeq" id="WP_025910131.1">
    <property type="nucleotide sequence ID" value="NZ_KQ758707.1"/>
</dbReference>
<name>A0A0V8JH06_9BACI</name>
<gene>
    <name evidence="1" type="ORF">AS180_19240</name>
</gene>
<dbReference type="AlphaFoldDB" id="A0A0V8JH06"/>
<comment type="caution">
    <text evidence="1">The sequence shown here is derived from an EMBL/GenBank/DDBJ whole genome shotgun (WGS) entry which is preliminary data.</text>
</comment>
<sequence length="219" mass="24773">MSKGKIAFLLVLFLLAVGGFITMFFSNSSDQVTSGKGPALKSETIKNVTHSLTAREDMLLNTNQAFVFEYDSGSKKKEVDVWVEKYEKGLFVEKLNELSTEVDKEGLIIFTSSDIYPEDEDGEEVITMFNLKVGNQTSSAGLSFTEKRNIEEKENLAGTWEGFYQDVQKIDGDMPLGYMAYSSEDSISSIQLNYLKDPKAHEKELKEYDSIYVLKCRFH</sequence>
<reference evidence="1 2" key="1">
    <citation type="submission" date="2015-11" db="EMBL/GenBank/DDBJ databases">
        <title>Bacillus caseinolyticus sp nov.</title>
        <authorList>
            <person name="Dastager S.G."/>
            <person name="Mawlankar R."/>
        </authorList>
    </citation>
    <scope>NUCLEOTIDE SEQUENCE [LARGE SCALE GENOMIC DNA]</scope>
    <source>
        <strain evidence="1 2">SGD-V-76</strain>
    </source>
</reference>
<dbReference type="Proteomes" id="UP000053681">
    <property type="component" value="Unassembled WGS sequence"/>
</dbReference>
<dbReference type="EMBL" id="LNQP01000093">
    <property type="protein sequence ID" value="KSU86326.1"/>
    <property type="molecule type" value="Genomic_DNA"/>
</dbReference>
<evidence type="ECO:0000313" key="1">
    <source>
        <dbReference type="EMBL" id="KSU86326.1"/>
    </source>
</evidence>
<protein>
    <submittedName>
        <fullName evidence="1">Uncharacterized protein</fullName>
    </submittedName>
</protein>
<accession>A0A0V8JH06</accession>